<evidence type="ECO:0000256" key="8">
    <source>
        <dbReference type="ARBA" id="ARBA00023242"/>
    </source>
</evidence>
<dbReference type="GO" id="GO:0005730">
    <property type="term" value="C:nucleolus"/>
    <property type="evidence" value="ECO:0007669"/>
    <property type="project" value="UniProtKB-SubCell"/>
</dbReference>
<keyword evidence="5" id="KW-0698">rRNA processing</keyword>
<sequence length="435" mass="48103">MKYRGKAAWSYKSEARLLELVRGYRPLWDHQQPDYPKIKKRQMLFSQIARDLGQKFPELQQLTGDQVRTKFKYLKSYFLRLYQKIQKAPSDSAEQLEFKWPFYDAMLFIVDSTGDTSGPTSSYVKPESEQLAKVEVWVTEAAHMLSHRSSPQPSPAGSIVEDDAPDLSNGSVKTFLEHRKRPDGRGLANFRPINIKVGTVTTAEGSATVRLGHTTVMCGIKAEIATPTLRHPDEGFIVPNVELYPCCSPMFKSGPPGEKAIGLSQFLRNVITSGEVLLPSDLCIAANKIAWCLYCDVVCLNYDGNLYDASLIALMAALQNVLLPEVSYDEESEKTTISPAKSLPLKLKRKPVSSTFTMHSDSIQLVDPTAEDEEQGSGEVTVVLLEDGSLCTIHKPGGHSIASDSLDTFIDLARKRVTLVNSAICKALAERKAAS</sequence>
<dbReference type="Pfam" id="PF01138">
    <property type="entry name" value="RNase_PH"/>
    <property type="match status" value="1"/>
</dbReference>
<comment type="similarity">
    <text evidence="3">Belongs to the RNase PH family.</text>
</comment>
<dbReference type="GO" id="GO:0035925">
    <property type="term" value="F:mRNA 3'-UTR AU-rich region binding"/>
    <property type="evidence" value="ECO:0007669"/>
    <property type="project" value="TreeGrafter"/>
</dbReference>
<feature type="domain" description="MADF" evidence="10">
    <location>
        <begin position="16"/>
        <end position="114"/>
    </location>
</feature>
<dbReference type="SUPFAM" id="SSF55666">
    <property type="entry name" value="Ribonuclease PH domain 2-like"/>
    <property type="match status" value="1"/>
</dbReference>
<evidence type="ECO:0000259" key="10">
    <source>
        <dbReference type="PROSITE" id="PS51029"/>
    </source>
</evidence>
<evidence type="ECO:0000256" key="4">
    <source>
        <dbReference type="ARBA" id="ARBA00022490"/>
    </source>
</evidence>
<dbReference type="PROSITE" id="PS51029">
    <property type="entry name" value="MADF"/>
    <property type="match status" value="1"/>
</dbReference>
<dbReference type="Gene3D" id="3.30.230.70">
    <property type="entry name" value="GHMP Kinase, N-terminal domain"/>
    <property type="match status" value="1"/>
</dbReference>
<dbReference type="SMART" id="SM00595">
    <property type="entry name" value="MADF"/>
    <property type="match status" value="1"/>
</dbReference>
<dbReference type="SUPFAM" id="SSF54211">
    <property type="entry name" value="Ribosomal protein S5 domain 2-like"/>
    <property type="match status" value="1"/>
</dbReference>
<dbReference type="FunFam" id="3.30.230.70:FF:000017">
    <property type="entry name" value="Exosome complex component Rrp42"/>
    <property type="match status" value="1"/>
</dbReference>
<reference evidence="11" key="1">
    <citation type="submission" date="2020-07" db="EMBL/GenBank/DDBJ databases">
        <title>The High-quality genome of the commercially important snow crab, Chionoecetes opilio.</title>
        <authorList>
            <person name="Jeong J.-H."/>
            <person name="Ryu S."/>
        </authorList>
    </citation>
    <scope>NUCLEOTIDE SEQUENCE</scope>
    <source>
        <strain evidence="11">MADBK_172401_WGS</strain>
        <tissue evidence="11">Digestive gland</tissue>
    </source>
</reference>
<dbReference type="GO" id="GO:0071038">
    <property type="term" value="P:TRAMP-dependent tRNA surveillance pathway"/>
    <property type="evidence" value="ECO:0007669"/>
    <property type="project" value="TreeGrafter"/>
</dbReference>
<evidence type="ECO:0000313" key="11">
    <source>
        <dbReference type="EMBL" id="KAG0729968.1"/>
    </source>
</evidence>
<dbReference type="Proteomes" id="UP000770661">
    <property type="component" value="Unassembled WGS sequence"/>
</dbReference>
<dbReference type="GO" id="GO:0000177">
    <property type="term" value="C:cytoplasmic exosome (RNase complex)"/>
    <property type="evidence" value="ECO:0007669"/>
    <property type="project" value="TreeGrafter"/>
</dbReference>
<dbReference type="Pfam" id="PF10545">
    <property type="entry name" value="MADF_DNA_bdg"/>
    <property type="match status" value="1"/>
</dbReference>
<evidence type="ECO:0000256" key="6">
    <source>
        <dbReference type="ARBA" id="ARBA00022835"/>
    </source>
</evidence>
<evidence type="ECO:0000256" key="9">
    <source>
        <dbReference type="ARBA" id="ARBA00030617"/>
    </source>
</evidence>
<dbReference type="GO" id="GO:0000176">
    <property type="term" value="C:nuclear exosome (RNase complex)"/>
    <property type="evidence" value="ECO:0007669"/>
    <property type="project" value="TreeGrafter"/>
</dbReference>
<dbReference type="InterPro" id="IPR036345">
    <property type="entry name" value="ExoRNase_PH_dom2_sf"/>
</dbReference>
<evidence type="ECO:0000313" key="12">
    <source>
        <dbReference type="Proteomes" id="UP000770661"/>
    </source>
</evidence>
<proteinExistence type="inferred from homology"/>
<dbReference type="GO" id="GO:0000467">
    <property type="term" value="P:exonucleolytic trimming to generate mature 3'-end of 5.8S rRNA from tricistronic rRNA transcript (SSU-rRNA, 5.8S rRNA, LSU-rRNA)"/>
    <property type="evidence" value="ECO:0007669"/>
    <property type="project" value="TreeGrafter"/>
</dbReference>
<comment type="caution">
    <text evidence="11">The sequence shown here is derived from an EMBL/GenBank/DDBJ whole genome shotgun (WGS) entry which is preliminary data.</text>
</comment>
<dbReference type="CDD" id="cd11369">
    <property type="entry name" value="RNase_PH_RRP43"/>
    <property type="match status" value="1"/>
</dbReference>
<dbReference type="OrthoDB" id="45882at2759"/>
<dbReference type="PANTHER" id="PTHR11097">
    <property type="entry name" value="EXOSOME COMPLEX EXONUCLEASE RIBOSOMAL RNA PROCESSING PROTEIN"/>
    <property type="match status" value="1"/>
</dbReference>
<dbReference type="InterPro" id="IPR033196">
    <property type="entry name" value="Rrp43"/>
</dbReference>
<accession>A0A8J4YKI9</accession>
<dbReference type="PANTHER" id="PTHR11097:SF9">
    <property type="entry name" value="EXOSOME COMPLEX COMPONENT RRP43"/>
    <property type="match status" value="1"/>
</dbReference>
<keyword evidence="6" id="KW-0271">Exosome</keyword>
<dbReference type="EMBL" id="JACEEZ010000621">
    <property type="protein sequence ID" value="KAG0729968.1"/>
    <property type="molecule type" value="Genomic_DNA"/>
</dbReference>
<keyword evidence="8" id="KW-0539">Nucleus</keyword>
<evidence type="ECO:0000256" key="1">
    <source>
        <dbReference type="ARBA" id="ARBA00004496"/>
    </source>
</evidence>
<keyword evidence="12" id="KW-1185">Reference proteome</keyword>
<evidence type="ECO:0000256" key="3">
    <source>
        <dbReference type="ARBA" id="ARBA00006678"/>
    </source>
</evidence>
<organism evidence="11 12">
    <name type="scientific">Chionoecetes opilio</name>
    <name type="common">Atlantic snow crab</name>
    <name type="synonym">Cancer opilio</name>
    <dbReference type="NCBI Taxonomy" id="41210"/>
    <lineage>
        <taxon>Eukaryota</taxon>
        <taxon>Metazoa</taxon>
        <taxon>Ecdysozoa</taxon>
        <taxon>Arthropoda</taxon>
        <taxon>Crustacea</taxon>
        <taxon>Multicrustacea</taxon>
        <taxon>Malacostraca</taxon>
        <taxon>Eumalacostraca</taxon>
        <taxon>Eucarida</taxon>
        <taxon>Decapoda</taxon>
        <taxon>Pleocyemata</taxon>
        <taxon>Brachyura</taxon>
        <taxon>Eubrachyura</taxon>
        <taxon>Majoidea</taxon>
        <taxon>Majidae</taxon>
        <taxon>Chionoecetes</taxon>
    </lineage>
</organism>
<dbReference type="GO" id="GO:0034476">
    <property type="term" value="P:U5 snRNA 3'-end processing"/>
    <property type="evidence" value="ECO:0007669"/>
    <property type="project" value="TreeGrafter"/>
</dbReference>
<comment type="subcellular location">
    <subcellularLocation>
        <location evidence="1">Cytoplasm</location>
    </subcellularLocation>
    <subcellularLocation>
        <location evidence="2">Nucleus</location>
        <location evidence="2">Nucleolus</location>
    </subcellularLocation>
</comment>
<dbReference type="InterPro" id="IPR027408">
    <property type="entry name" value="PNPase/RNase_PH_dom_sf"/>
</dbReference>
<dbReference type="GO" id="GO:0034473">
    <property type="term" value="P:U1 snRNA 3'-end processing"/>
    <property type="evidence" value="ECO:0007669"/>
    <property type="project" value="TreeGrafter"/>
</dbReference>
<dbReference type="InterPro" id="IPR050590">
    <property type="entry name" value="Exosome_comp_Rrp42_subfam"/>
</dbReference>
<dbReference type="GO" id="GO:0071028">
    <property type="term" value="P:nuclear mRNA surveillance"/>
    <property type="evidence" value="ECO:0007669"/>
    <property type="project" value="TreeGrafter"/>
</dbReference>
<name>A0A8J4YKI9_CHIOP</name>
<dbReference type="InterPro" id="IPR020568">
    <property type="entry name" value="Ribosomal_Su5_D2-typ_SF"/>
</dbReference>
<evidence type="ECO:0000256" key="7">
    <source>
        <dbReference type="ARBA" id="ARBA00022884"/>
    </source>
</evidence>
<dbReference type="InterPro" id="IPR001247">
    <property type="entry name" value="ExoRNase_PH_dom1"/>
</dbReference>
<dbReference type="Pfam" id="PF03725">
    <property type="entry name" value="RNase_PH_C"/>
    <property type="match status" value="1"/>
</dbReference>
<dbReference type="InterPro" id="IPR006578">
    <property type="entry name" value="MADF-dom"/>
</dbReference>
<dbReference type="GO" id="GO:0016075">
    <property type="term" value="P:rRNA catabolic process"/>
    <property type="evidence" value="ECO:0007669"/>
    <property type="project" value="TreeGrafter"/>
</dbReference>
<dbReference type="GO" id="GO:0034475">
    <property type="term" value="P:U4 snRNA 3'-end processing"/>
    <property type="evidence" value="ECO:0007669"/>
    <property type="project" value="TreeGrafter"/>
</dbReference>
<protein>
    <recommendedName>
        <fullName evidence="9">Ribosomal RNA-processing protein 43</fullName>
    </recommendedName>
</protein>
<evidence type="ECO:0000256" key="5">
    <source>
        <dbReference type="ARBA" id="ARBA00022552"/>
    </source>
</evidence>
<evidence type="ECO:0000256" key="2">
    <source>
        <dbReference type="ARBA" id="ARBA00004604"/>
    </source>
</evidence>
<gene>
    <name evidence="11" type="primary">EXOSC8_1</name>
    <name evidence="11" type="ORF">GWK47_029251</name>
</gene>
<dbReference type="GO" id="GO:0071035">
    <property type="term" value="P:nuclear polyadenylation-dependent rRNA catabolic process"/>
    <property type="evidence" value="ECO:0007669"/>
    <property type="project" value="TreeGrafter"/>
</dbReference>
<keyword evidence="4" id="KW-0963">Cytoplasm</keyword>
<keyword evidence="7" id="KW-0694">RNA-binding</keyword>
<dbReference type="AlphaFoldDB" id="A0A8J4YKI9"/>
<dbReference type="InterPro" id="IPR015847">
    <property type="entry name" value="ExoRNase_PH_dom2"/>
</dbReference>